<reference evidence="2" key="1">
    <citation type="submission" date="2019-08" db="EMBL/GenBank/DDBJ databases">
        <authorList>
            <person name="Kucharzyk K."/>
            <person name="Murdoch R.W."/>
            <person name="Higgins S."/>
            <person name="Loffler F."/>
        </authorList>
    </citation>
    <scope>NUCLEOTIDE SEQUENCE</scope>
</reference>
<evidence type="ECO:0000313" key="2">
    <source>
        <dbReference type="EMBL" id="MPN00696.1"/>
    </source>
</evidence>
<dbReference type="AlphaFoldDB" id="A0A645EGX5"/>
<organism evidence="2">
    <name type="scientific">bioreactor metagenome</name>
    <dbReference type="NCBI Taxonomy" id="1076179"/>
    <lineage>
        <taxon>unclassified sequences</taxon>
        <taxon>metagenomes</taxon>
        <taxon>ecological metagenomes</taxon>
    </lineage>
</organism>
<gene>
    <name evidence="2" type="ORF">SDC9_147892</name>
</gene>
<feature type="compositionally biased region" description="Basic and acidic residues" evidence="1">
    <location>
        <begin position="83"/>
        <end position="97"/>
    </location>
</feature>
<dbReference type="EMBL" id="VSSQ01046731">
    <property type="protein sequence ID" value="MPN00696.1"/>
    <property type="molecule type" value="Genomic_DNA"/>
</dbReference>
<protein>
    <submittedName>
        <fullName evidence="2">Uncharacterized protein</fullName>
    </submittedName>
</protein>
<comment type="caution">
    <text evidence="2">The sequence shown here is derived from an EMBL/GenBank/DDBJ whole genome shotgun (WGS) entry which is preliminary data.</text>
</comment>
<proteinExistence type="predicted"/>
<feature type="region of interest" description="Disordered" evidence="1">
    <location>
        <begin position="35"/>
        <end position="97"/>
    </location>
</feature>
<sequence>MLTEEHAGRLREASLANVIRVRPACRAVGRDQARLARAPNRHADGNQHGHQAIAARDGAADVKDARRVGIEEEPPLEQPPGVIDRRTEEVEPGRAKA</sequence>
<feature type="compositionally biased region" description="Basic and acidic residues" evidence="1">
    <location>
        <begin position="58"/>
        <end position="70"/>
    </location>
</feature>
<accession>A0A645EGX5</accession>
<evidence type="ECO:0000256" key="1">
    <source>
        <dbReference type="SAM" id="MobiDB-lite"/>
    </source>
</evidence>
<name>A0A645EGX5_9ZZZZ</name>